<evidence type="ECO:0000313" key="1">
    <source>
        <dbReference type="EMBL" id="KAG6485196.1"/>
    </source>
</evidence>
<protein>
    <submittedName>
        <fullName evidence="1">Uncharacterized protein</fullName>
    </submittedName>
</protein>
<reference evidence="1 2" key="1">
    <citation type="submission" date="2020-08" db="EMBL/GenBank/DDBJ databases">
        <title>Plant Genome Project.</title>
        <authorList>
            <person name="Zhang R.-G."/>
        </authorList>
    </citation>
    <scope>NUCLEOTIDE SEQUENCE [LARGE SCALE GENOMIC DNA]</scope>
    <source>
        <tissue evidence="1">Rhizome</tissue>
    </source>
</reference>
<proteinExistence type="predicted"/>
<sequence length="166" mass="19126">MSNIIDTANSLLAGIKDSPPPASTSKENLRVEILVSNNLSADRMLSGDTSREWDVGIPDLSNDHQFKLKWSSSKKRKYPREFYCMTMRMNIDCNGCYRRIKRALMQMQELESHLVEKQHCRVRVCGTFIPQDIAIQLRKKINRRVEIMEIKEVEVTNDGAVALKQL</sequence>
<evidence type="ECO:0000313" key="2">
    <source>
        <dbReference type="Proteomes" id="UP000734854"/>
    </source>
</evidence>
<accession>A0A8J5KM24</accession>
<keyword evidence="2" id="KW-1185">Reference proteome</keyword>
<dbReference type="Gene3D" id="3.30.70.100">
    <property type="match status" value="1"/>
</dbReference>
<dbReference type="AlphaFoldDB" id="A0A8J5KM24"/>
<gene>
    <name evidence="1" type="ORF">ZIOFF_053726</name>
</gene>
<dbReference type="InterPro" id="IPR036163">
    <property type="entry name" value="HMA_dom_sf"/>
</dbReference>
<dbReference type="EMBL" id="JACMSC010000015">
    <property type="protein sequence ID" value="KAG6485196.1"/>
    <property type="molecule type" value="Genomic_DNA"/>
</dbReference>
<dbReference type="Proteomes" id="UP000734854">
    <property type="component" value="Unassembled WGS sequence"/>
</dbReference>
<dbReference type="GO" id="GO:0046872">
    <property type="term" value="F:metal ion binding"/>
    <property type="evidence" value="ECO:0007669"/>
    <property type="project" value="InterPro"/>
</dbReference>
<organism evidence="1 2">
    <name type="scientific">Zingiber officinale</name>
    <name type="common">Ginger</name>
    <name type="synonym">Amomum zingiber</name>
    <dbReference type="NCBI Taxonomy" id="94328"/>
    <lineage>
        <taxon>Eukaryota</taxon>
        <taxon>Viridiplantae</taxon>
        <taxon>Streptophyta</taxon>
        <taxon>Embryophyta</taxon>
        <taxon>Tracheophyta</taxon>
        <taxon>Spermatophyta</taxon>
        <taxon>Magnoliopsida</taxon>
        <taxon>Liliopsida</taxon>
        <taxon>Zingiberales</taxon>
        <taxon>Zingiberaceae</taxon>
        <taxon>Zingiber</taxon>
    </lineage>
</organism>
<dbReference type="PANTHER" id="PTHR47294:SF3">
    <property type="entry name" value="OS08G0431150 PROTEIN"/>
    <property type="match status" value="1"/>
</dbReference>
<name>A0A8J5KM24_ZINOF</name>
<comment type="caution">
    <text evidence="1">The sequence shown here is derived from an EMBL/GenBank/DDBJ whole genome shotgun (WGS) entry which is preliminary data.</text>
</comment>
<dbReference type="SUPFAM" id="SSF55008">
    <property type="entry name" value="HMA, heavy metal-associated domain"/>
    <property type="match status" value="1"/>
</dbReference>
<dbReference type="PANTHER" id="PTHR47294">
    <property type="entry name" value="OS08G0431150 PROTEIN"/>
    <property type="match status" value="1"/>
</dbReference>